<reference evidence="2 3" key="1">
    <citation type="submission" date="2022-12" db="EMBL/GenBank/DDBJ databases">
        <title>Chromosome-scale assembly of the Ensete ventricosum genome.</title>
        <authorList>
            <person name="Dussert Y."/>
            <person name="Stocks J."/>
            <person name="Wendawek A."/>
            <person name="Woldeyes F."/>
            <person name="Nichols R.A."/>
            <person name="Borrell J.S."/>
        </authorList>
    </citation>
    <scope>NUCLEOTIDE SEQUENCE [LARGE SCALE GENOMIC DNA]</scope>
    <source>
        <strain evidence="3">cv. Maze</strain>
        <tissue evidence="2">Seeds</tissue>
    </source>
</reference>
<organism evidence="2 3">
    <name type="scientific">Ensete ventricosum</name>
    <name type="common">Abyssinian banana</name>
    <name type="synonym">Musa ensete</name>
    <dbReference type="NCBI Taxonomy" id="4639"/>
    <lineage>
        <taxon>Eukaryota</taxon>
        <taxon>Viridiplantae</taxon>
        <taxon>Streptophyta</taxon>
        <taxon>Embryophyta</taxon>
        <taxon>Tracheophyta</taxon>
        <taxon>Spermatophyta</taxon>
        <taxon>Magnoliopsida</taxon>
        <taxon>Liliopsida</taxon>
        <taxon>Zingiberales</taxon>
        <taxon>Musaceae</taxon>
        <taxon>Ensete</taxon>
    </lineage>
</organism>
<protein>
    <submittedName>
        <fullName evidence="2">Uncharacterized protein</fullName>
    </submittedName>
</protein>
<evidence type="ECO:0000313" key="3">
    <source>
        <dbReference type="Proteomes" id="UP001222027"/>
    </source>
</evidence>
<comment type="caution">
    <text evidence="2">The sequence shown here is derived from an EMBL/GenBank/DDBJ whole genome shotgun (WGS) entry which is preliminary data.</text>
</comment>
<feature type="region of interest" description="Disordered" evidence="1">
    <location>
        <begin position="53"/>
        <end position="72"/>
    </location>
</feature>
<evidence type="ECO:0000313" key="2">
    <source>
        <dbReference type="EMBL" id="KAJ8500089.1"/>
    </source>
</evidence>
<gene>
    <name evidence="2" type="ORF">OPV22_010641</name>
</gene>
<name>A0AAV8RDJ2_ENSVE</name>
<evidence type="ECO:0000256" key="1">
    <source>
        <dbReference type="SAM" id="MobiDB-lite"/>
    </source>
</evidence>
<accession>A0AAV8RDJ2</accession>
<dbReference type="AlphaFoldDB" id="A0AAV8RDJ2"/>
<sequence length="158" mass="17672">MVPRRHCSKQNTIDFQLSTVMGWDHYKGMTIKHENKKQMEITGWPPARRAAQLRTPSDTRGGRHMGSLPTAVGGGKCAVGHMGGRDDSVRPFSTVMWWRPLLTRCLGCWDPLQPRTPPAATSTSTVHFPRGDDPQMYRITKETRGDNTATAHPSVHEP</sequence>
<dbReference type="EMBL" id="JAQQAF010000003">
    <property type="protein sequence ID" value="KAJ8500089.1"/>
    <property type="molecule type" value="Genomic_DNA"/>
</dbReference>
<proteinExistence type="predicted"/>
<keyword evidence="3" id="KW-1185">Reference proteome</keyword>
<feature type="region of interest" description="Disordered" evidence="1">
    <location>
        <begin position="116"/>
        <end position="137"/>
    </location>
</feature>
<dbReference type="Proteomes" id="UP001222027">
    <property type="component" value="Unassembled WGS sequence"/>
</dbReference>